<gene>
    <name evidence="8" type="ORF">NEPTK9_000579</name>
</gene>
<dbReference type="InterPro" id="IPR019476">
    <property type="entry name" value="T4SS_TraD_DNA-bd"/>
</dbReference>
<evidence type="ECO:0000313" key="9">
    <source>
        <dbReference type="Proteomes" id="UP001194714"/>
    </source>
</evidence>
<comment type="caution">
    <text evidence="8">The sequence shown here is derived from an EMBL/GenBank/DDBJ whole genome shotgun (WGS) entry which is preliminary data.</text>
</comment>
<name>A0ABS0AY65_9BACT</name>
<dbReference type="InterPro" id="IPR027417">
    <property type="entry name" value="P-loop_NTPase"/>
</dbReference>
<keyword evidence="9" id="KW-1185">Reference proteome</keyword>
<accession>A0ABS0AY65</accession>
<dbReference type="EMBL" id="JAAEJV010000010">
    <property type="protein sequence ID" value="MBF5059074.1"/>
    <property type="molecule type" value="Genomic_DNA"/>
</dbReference>
<keyword evidence="3 6" id="KW-0812">Transmembrane</keyword>
<dbReference type="Pfam" id="PF10412">
    <property type="entry name" value="TrwB_AAD_bind"/>
    <property type="match status" value="1"/>
</dbReference>
<protein>
    <recommendedName>
        <fullName evidence="7">Type IV secretion system coupling protein TraD DNA-binding domain-containing protein</fullName>
    </recommendedName>
</protein>
<dbReference type="InterPro" id="IPR051539">
    <property type="entry name" value="T4SS-coupling_protein"/>
</dbReference>
<evidence type="ECO:0000256" key="2">
    <source>
        <dbReference type="ARBA" id="ARBA00022475"/>
    </source>
</evidence>
<evidence type="ECO:0000256" key="6">
    <source>
        <dbReference type="SAM" id="Phobius"/>
    </source>
</evidence>
<reference evidence="8 9" key="1">
    <citation type="submission" date="2020-01" db="EMBL/GenBank/DDBJ databases">
        <title>Draft genome sequence of Cand. Neptunochlamydia vexilliferae K9.</title>
        <authorList>
            <person name="Schulz F."/>
            <person name="Koestlbacher S."/>
            <person name="Wascher F."/>
            <person name="Pizzetti I."/>
            <person name="Horn M."/>
        </authorList>
    </citation>
    <scope>NUCLEOTIDE SEQUENCE [LARGE SCALE GENOMIC DNA]</scope>
    <source>
        <strain evidence="8 9">K9</strain>
    </source>
</reference>
<evidence type="ECO:0000259" key="7">
    <source>
        <dbReference type="Pfam" id="PF10412"/>
    </source>
</evidence>
<dbReference type="SUPFAM" id="SSF52540">
    <property type="entry name" value="P-loop containing nucleoside triphosphate hydrolases"/>
    <property type="match status" value="1"/>
</dbReference>
<feature type="transmembrane region" description="Helical" evidence="6">
    <location>
        <begin position="121"/>
        <end position="140"/>
    </location>
</feature>
<comment type="subcellular location">
    <subcellularLocation>
        <location evidence="1">Cell membrane</location>
        <topology evidence="1">Multi-pass membrane protein</topology>
    </subcellularLocation>
</comment>
<dbReference type="RefSeq" id="WP_194847374.1">
    <property type="nucleotide sequence ID" value="NZ_JAAEJV010000010.1"/>
</dbReference>
<evidence type="ECO:0000256" key="5">
    <source>
        <dbReference type="ARBA" id="ARBA00023136"/>
    </source>
</evidence>
<dbReference type="CDD" id="cd01120">
    <property type="entry name" value="RecA-like_superfamily"/>
    <property type="match status" value="1"/>
</dbReference>
<feature type="transmembrane region" description="Helical" evidence="6">
    <location>
        <begin position="24"/>
        <end position="42"/>
    </location>
</feature>
<dbReference type="PANTHER" id="PTHR37937">
    <property type="entry name" value="CONJUGATIVE TRANSFER: DNA TRANSPORT"/>
    <property type="match status" value="1"/>
</dbReference>
<dbReference type="PANTHER" id="PTHR37937:SF1">
    <property type="entry name" value="CONJUGATIVE TRANSFER: DNA TRANSPORT"/>
    <property type="match status" value="1"/>
</dbReference>
<keyword evidence="5 6" id="KW-0472">Membrane</keyword>
<evidence type="ECO:0000256" key="1">
    <source>
        <dbReference type="ARBA" id="ARBA00004651"/>
    </source>
</evidence>
<evidence type="ECO:0000256" key="3">
    <source>
        <dbReference type="ARBA" id="ARBA00022692"/>
    </source>
</evidence>
<dbReference type="Proteomes" id="UP001194714">
    <property type="component" value="Unassembled WGS sequence"/>
</dbReference>
<keyword evidence="2" id="KW-1003">Cell membrane</keyword>
<dbReference type="Gene3D" id="3.40.50.300">
    <property type="entry name" value="P-loop containing nucleotide triphosphate hydrolases"/>
    <property type="match status" value="2"/>
</dbReference>
<dbReference type="CDD" id="cd01127">
    <property type="entry name" value="TrwB_TraG_TraD_VirD4"/>
    <property type="match status" value="1"/>
</dbReference>
<organism evidence="8 9">
    <name type="scientific">Candidatus Neptunichlamydia vexilliferae</name>
    <dbReference type="NCBI Taxonomy" id="1651774"/>
    <lineage>
        <taxon>Bacteria</taxon>
        <taxon>Pseudomonadati</taxon>
        <taxon>Chlamydiota</taxon>
        <taxon>Chlamydiia</taxon>
        <taxon>Parachlamydiales</taxon>
        <taxon>Simkaniaceae</taxon>
        <taxon>Candidatus Neptunichlamydia</taxon>
    </lineage>
</organism>
<proteinExistence type="predicted"/>
<evidence type="ECO:0000313" key="8">
    <source>
        <dbReference type="EMBL" id="MBF5059074.1"/>
    </source>
</evidence>
<sequence length="554" mass="63859">MGVFESVTRGGQTWAHRMRMLKQVLRLIFLGSLTSCLLFFVGKLSLEPQERFQAVYYLLKASLPSTTDRISVSGDFWSTITHKASRKKPISVPKRQITRACKPHADHLKNKAFHLLREVPWIFLITSSLLLLFFLLKGLASKRQKHLKGTRLEKSWKIKLKMTLTRQKSDLKMGSIPLLKNSETQHMLICGATGTGKTNALRQLISQIRKRGERAVIIDTTGDFVTRFYHEEKDILFNPYDPRSKTWHPWCECQHDYQFKQLVSSLIPKNTHAYDDFFPEAARAVIFEMLMKHHHLEHHDIEGFVQDLLTKSVSELYQDLKDTEARIYVDPEGERTAVSIRATIANSIRHLTTLKNSPDPFSIREWILSEKTNMLFLSCQPEQREALNVLMSVWLSTAFNAMRARTPKKTWFIIDELHSLQKLEYLEETLAELRKYGGAIVLATQNISQLDKIYGHHGAKIILDQCATKVSFRQSDLEIAKRMSGFFGQREFQETREGLSYGAHQMRDGVNLSNLEKTKATVTPTEILNLPDLEAFIKLPGNYPALKTKFFYKD</sequence>
<keyword evidence="4 6" id="KW-1133">Transmembrane helix</keyword>
<evidence type="ECO:0000256" key="4">
    <source>
        <dbReference type="ARBA" id="ARBA00022989"/>
    </source>
</evidence>
<feature type="domain" description="Type IV secretion system coupling protein TraD DNA-binding" evidence="7">
    <location>
        <begin position="171"/>
        <end position="549"/>
    </location>
</feature>